<feature type="signal peptide" evidence="1">
    <location>
        <begin position="1"/>
        <end position="22"/>
    </location>
</feature>
<dbReference type="RefSeq" id="WP_225699584.1">
    <property type="nucleotide sequence ID" value="NZ_JAIXNE010000007.1"/>
</dbReference>
<evidence type="ECO:0000313" key="2">
    <source>
        <dbReference type="EMBL" id="MCA6078723.1"/>
    </source>
</evidence>
<keyword evidence="1" id="KW-0732">Signal</keyword>
<dbReference type="AlphaFoldDB" id="A0A9X1KZB2"/>
<evidence type="ECO:0000256" key="1">
    <source>
        <dbReference type="SAM" id="SignalP"/>
    </source>
</evidence>
<accession>A0A9X1KZB2</accession>
<proteinExistence type="predicted"/>
<sequence>MKYRLILSLILTSLMATSYSQSAEYNGVHLDSNEETSDIRTADYIDKEGRSGTVTGAYSSAEIENINFASETEIGSYSESFIYADGMLERVEITEVQFNRPKFWSQSVAKSNGDNEWYDPDKSVTAVTTYYFKGGVLEYWENSDGSEGHPINKQLKKIGPDLMDRAELYRQLLEK</sequence>
<protein>
    <submittedName>
        <fullName evidence="2">Uncharacterized protein</fullName>
    </submittedName>
</protein>
<feature type="chain" id="PRO_5040852690" evidence="1">
    <location>
        <begin position="23"/>
        <end position="175"/>
    </location>
</feature>
<name>A0A9X1KZB2_9BACT</name>
<gene>
    <name evidence="2" type="ORF">LDX50_27865</name>
</gene>
<keyword evidence="3" id="KW-1185">Reference proteome</keyword>
<dbReference type="Proteomes" id="UP001139409">
    <property type="component" value="Unassembled WGS sequence"/>
</dbReference>
<comment type="caution">
    <text evidence="2">The sequence shown here is derived from an EMBL/GenBank/DDBJ whole genome shotgun (WGS) entry which is preliminary data.</text>
</comment>
<evidence type="ECO:0000313" key="3">
    <source>
        <dbReference type="Proteomes" id="UP001139409"/>
    </source>
</evidence>
<organism evidence="2 3">
    <name type="scientific">Fulvivirga sedimenti</name>
    <dbReference type="NCBI Taxonomy" id="2879465"/>
    <lineage>
        <taxon>Bacteria</taxon>
        <taxon>Pseudomonadati</taxon>
        <taxon>Bacteroidota</taxon>
        <taxon>Cytophagia</taxon>
        <taxon>Cytophagales</taxon>
        <taxon>Fulvivirgaceae</taxon>
        <taxon>Fulvivirga</taxon>
    </lineage>
</organism>
<dbReference type="EMBL" id="JAIXNE010000007">
    <property type="protein sequence ID" value="MCA6078723.1"/>
    <property type="molecule type" value="Genomic_DNA"/>
</dbReference>
<reference evidence="2" key="1">
    <citation type="submission" date="2021-09" db="EMBL/GenBank/DDBJ databases">
        <title>Fulvivirga sp. isolated from coastal sediment.</title>
        <authorList>
            <person name="Yu H."/>
        </authorList>
    </citation>
    <scope>NUCLEOTIDE SEQUENCE</scope>
    <source>
        <strain evidence="2">1062</strain>
    </source>
</reference>